<gene>
    <name evidence="5" type="ORF">AW171_hschr31514</name>
</gene>
<evidence type="ECO:0000256" key="1">
    <source>
        <dbReference type="ARBA" id="ARBA00022490"/>
    </source>
</evidence>
<name>A0A120K1S9_9SACH</name>
<evidence type="ECO:0000313" key="5">
    <source>
        <dbReference type="EMBL" id="AMD19666.1"/>
    </source>
</evidence>
<dbReference type="InterPro" id="IPR027523">
    <property type="entry name" value="CLU_prot"/>
</dbReference>
<dbReference type="GO" id="GO:0005737">
    <property type="term" value="C:cytoplasm"/>
    <property type="evidence" value="ECO:0007669"/>
    <property type="project" value="TreeGrafter"/>
</dbReference>
<dbReference type="Gene3D" id="1.25.40.10">
    <property type="entry name" value="Tetratricopeptide repeat domain"/>
    <property type="match status" value="1"/>
</dbReference>
<sequence>MSNENEFVEVIVKLPGGKDNKLVLSVSKLGKVQQIIDYLAFHKTKKYYTNYSLLYNQKKLDSDEIISDLVGNGTTLHVQMQFKLYTAKDVLQHFLSFREYVGLVCETYDGISEFALSTPAKFSGAPFMEIKNLPAKSAEENERQTMRVSEEEKYRFFDLVNQALESRSAVPGILKSGGNIIIPCLRSLIISGYNPVPAFFRTKGHLMYFQIVTLEGETFHVTATPGGFFVNNSTSSRFDPTPRNEAVTKQTLYEVCSHQSTKFVQHVSKLENAYKENDSTAYARPVTTFLHKPWMVSALPPNNVDFTQLQYTALDFHTDRNFNDEYQTVRESLSSDVTTLLEEEKLLSRVIHEFNVAATKGAMDIFYDNLVALNPDSPRMEHVYLKNSIFYSFISDFDGRHADAGGDEAAHASANQDLQAVKVLLHSNVKKACHLLTAIIEFGGVRVLAQSPVPGILDSNGVERIKDENGEYVTREVPNEVRVRYGQDETTGKIMYDEEIANNLYEFQRVFHLKTHTVGEQSKLQTSCKSKGIIGSDKRCYILDLVNNPLDVEFVRENYDGETDEEARYPHRQTLIRHELVERWWITKVENDKIELSDAFRDNVHAFNPDAYQMEGIEDKTVDDISNFLRLKAIPELVKKFADGTVSVPYTGEHLVDILHNSGINLRYLGKIINLAEKELEEQKSARSAAQSKIAEGNKEHAEWESNYLKKIEGMILERQAKIQQLLKENKEIPPELSGELALDENEVRKPHDGDAVVVNNDNLLTLIELSKLEIISRSVKHVIRKYSKELPAIMVSSLISYVLNLLFGSSYNSKPPVEIPDEVYASFSFEFTKLNQQSLLQEIASQAQRRFGVALSSDWLSQYGESPFMLLRSVCSKNGIQLLNKEYFFTKEQYESWKQSQDKKVRNKLVDPVATFCIQDFSLRPIVKVADMNTNVGDRYWAQASELLKQDDNQQHALVLFTQAIAAREEIYGVVHPIVAESYYALSNVYSNLGAFVQAIALCRKACAIYERVAGYDSFQLMRCLNGLAYLELSNESPFNAALSLSMLLEIFSCNCPSIHPSVISAYYTLGTITGSMKNVPQNIQVLNKISELILKVDGEMTYPYALNESRIGNLYASIEDFENSLPYIQNSFDLFCKELGLNHQTTAQCKRWISGIENIITEKEQQKKLAAASNTVTGSNPKPKKSNTNSVNPNPELVSKSIDELVNFINGDGSSKSSKTQNKNKKNSSKKKALSKKSI</sequence>
<accession>A0A120K1S9</accession>
<dbReference type="PROSITE" id="PS51823">
    <property type="entry name" value="CLU"/>
    <property type="match status" value="1"/>
</dbReference>
<protein>
    <submittedName>
        <fullName evidence="5">HCL485Cp</fullName>
    </submittedName>
</protein>
<dbReference type="GeneID" id="28722878"/>
<dbReference type="OrthoDB" id="1414216at2759"/>
<evidence type="ECO:0000256" key="2">
    <source>
        <dbReference type="SAM" id="Coils"/>
    </source>
</evidence>
<dbReference type="Proteomes" id="UP000243052">
    <property type="component" value="Chromosome iii"/>
</dbReference>
<feature type="region of interest" description="Disordered" evidence="3">
    <location>
        <begin position="1211"/>
        <end position="1241"/>
    </location>
</feature>
<dbReference type="Pfam" id="PF13236">
    <property type="entry name" value="CLU"/>
    <property type="match status" value="1"/>
</dbReference>
<dbReference type="AlphaFoldDB" id="A0A120K1S9"/>
<dbReference type="InterPro" id="IPR028275">
    <property type="entry name" value="CLU_N"/>
</dbReference>
<dbReference type="GO" id="GO:0048312">
    <property type="term" value="P:intracellular distribution of mitochondria"/>
    <property type="evidence" value="ECO:0007669"/>
    <property type="project" value="TreeGrafter"/>
</dbReference>
<dbReference type="PANTHER" id="PTHR12601:SF6">
    <property type="entry name" value="CLUSTERED MITOCHONDRIA PROTEIN HOMOLOG"/>
    <property type="match status" value="1"/>
</dbReference>
<dbReference type="SUPFAM" id="SSF48452">
    <property type="entry name" value="TPR-like"/>
    <property type="match status" value="1"/>
</dbReference>
<reference evidence="5 6" key="1">
    <citation type="submission" date="2016-01" db="EMBL/GenBank/DDBJ databases">
        <title>Genome sequence of the yeast Holleya sinecauda.</title>
        <authorList>
            <person name="Dietrich F.S."/>
        </authorList>
    </citation>
    <scope>NUCLEOTIDE SEQUENCE [LARGE SCALE GENOMIC DNA]</scope>
    <source>
        <strain evidence="5 6">ATCC 58844</strain>
    </source>
</reference>
<dbReference type="SUPFAM" id="SSF103107">
    <property type="entry name" value="Hypothetical protein c14orf129, hspc210"/>
    <property type="match status" value="1"/>
</dbReference>
<organism evidence="5 6">
    <name type="scientific">Eremothecium sinecaudum</name>
    <dbReference type="NCBI Taxonomy" id="45286"/>
    <lineage>
        <taxon>Eukaryota</taxon>
        <taxon>Fungi</taxon>
        <taxon>Dikarya</taxon>
        <taxon>Ascomycota</taxon>
        <taxon>Saccharomycotina</taxon>
        <taxon>Saccharomycetes</taxon>
        <taxon>Saccharomycetales</taxon>
        <taxon>Saccharomycetaceae</taxon>
        <taxon>Eremothecium</taxon>
    </lineage>
</organism>
<dbReference type="PANTHER" id="PTHR12601">
    <property type="entry name" value="EUKARYOTIC TRANSLATION INITIATION FACTOR 3 SUBUNIT EIF-3"/>
    <property type="match status" value="1"/>
</dbReference>
<keyword evidence="1" id="KW-0963">Cytoplasm</keyword>
<evidence type="ECO:0000313" key="6">
    <source>
        <dbReference type="Proteomes" id="UP000243052"/>
    </source>
</evidence>
<dbReference type="Pfam" id="PF12807">
    <property type="entry name" value="eIF3_p135"/>
    <property type="match status" value="1"/>
</dbReference>
<keyword evidence="6" id="KW-1185">Reference proteome</keyword>
<dbReference type="EMBL" id="CP014243">
    <property type="protein sequence ID" value="AMD19666.1"/>
    <property type="molecule type" value="Genomic_DNA"/>
</dbReference>
<dbReference type="Pfam" id="PF15044">
    <property type="entry name" value="CLU_N"/>
    <property type="match status" value="1"/>
</dbReference>
<evidence type="ECO:0000259" key="4">
    <source>
        <dbReference type="PROSITE" id="PS51823"/>
    </source>
</evidence>
<dbReference type="InterPro" id="IPR023231">
    <property type="entry name" value="GSKIP_dom_sf"/>
</dbReference>
<feature type="domain" description="Clu" evidence="4">
    <location>
        <begin position="300"/>
        <end position="556"/>
    </location>
</feature>
<dbReference type="InterPro" id="IPR011990">
    <property type="entry name" value="TPR-like_helical_dom_sf"/>
</dbReference>
<feature type="coiled-coil region" evidence="2">
    <location>
        <begin position="673"/>
        <end position="700"/>
    </location>
</feature>
<evidence type="ECO:0000256" key="3">
    <source>
        <dbReference type="SAM" id="MobiDB-lite"/>
    </source>
</evidence>
<dbReference type="Pfam" id="PF13374">
    <property type="entry name" value="TPR_10"/>
    <property type="match status" value="1"/>
</dbReference>
<keyword evidence="2" id="KW-0175">Coiled coil</keyword>
<dbReference type="InterPro" id="IPR025697">
    <property type="entry name" value="CLU_dom"/>
</dbReference>
<dbReference type="InterPro" id="IPR033646">
    <property type="entry name" value="CLU-central"/>
</dbReference>
<feature type="compositionally biased region" description="Polar residues" evidence="3">
    <location>
        <begin position="1174"/>
        <end position="1195"/>
    </location>
</feature>
<feature type="region of interest" description="Disordered" evidence="3">
    <location>
        <begin position="1172"/>
        <end position="1198"/>
    </location>
</feature>
<dbReference type="STRING" id="45286.A0A120K1S9"/>
<feature type="compositionally biased region" description="Basic residues" evidence="3">
    <location>
        <begin position="1224"/>
        <end position="1241"/>
    </location>
</feature>
<dbReference type="GO" id="GO:0003729">
    <property type="term" value="F:mRNA binding"/>
    <property type="evidence" value="ECO:0007669"/>
    <property type="project" value="TreeGrafter"/>
</dbReference>
<proteinExistence type="predicted"/>
<dbReference type="CDD" id="cd15466">
    <property type="entry name" value="CLU-central"/>
    <property type="match status" value="1"/>
</dbReference>
<dbReference type="RefSeq" id="XP_017986662.1">
    <property type="nucleotide sequence ID" value="XM_018131450.1"/>
</dbReference>